<evidence type="ECO:0008006" key="4">
    <source>
        <dbReference type="Google" id="ProtNLM"/>
    </source>
</evidence>
<protein>
    <recommendedName>
        <fullName evidence="4">Tetratricopeptide repeat protein</fullName>
    </recommendedName>
</protein>
<organism evidence="2 3">
    <name type="scientific">Euzebyella marina</name>
    <dbReference type="NCBI Taxonomy" id="1761453"/>
    <lineage>
        <taxon>Bacteria</taxon>
        <taxon>Pseudomonadati</taxon>
        <taxon>Bacteroidota</taxon>
        <taxon>Flavobacteriia</taxon>
        <taxon>Flavobacteriales</taxon>
        <taxon>Flavobacteriaceae</taxon>
        <taxon>Euzebyella</taxon>
    </lineage>
</organism>
<dbReference type="KEGG" id="emar:D1013_13575"/>
<evidence type="ECO:0000256" key="1">
    <source>
        <dbReference type="SAM" id="SignalP"/>
    </source>
</evidence>
<proteinExistence type="predicted"/>
<feature type="signal peptide" evidence="1">
    <location>
        <begin position="1"/>
        <end position="24"/>
    </location>
</feature>
<dbReference type="AlphaFoldDB" id="A0A3G2L7U2"/>
<evidence type="ECO:0000313" key="3">
    <source>
        <dbReference type="Proteomes" id="UP000276309"/>
    </source>
</evidence>
<keyword evidence="3" id="KW-1185">Reference proteome</keyword>
<dbReference type="RefSeq" id="WP_121849348.1">
    <property type="nucleotide sequence ID" value="NZ_CP032050.1"/>
</dbReference>
<dbReference type="PROSITE" id="PS51257">
    <property type="entry name" value="PROKAR_LIPOPROTEIN"/>
    <property type="match status" value="1"/>
</dbReference>
<reference evidence="2 3" key="1">
    <citation type="submission" date="2018-08" db="EMBL/GenBank/DDBJ databases">
        <title>The reduced genetic potential of extracellular carbohydrate catabolism in Euzebyella marina RN62, a Flavobacteriia bacterium isolated from the hadal water.</title>
        <authorList>
            <person name="Xue C."/>
        </authorList>
    </citation>
    <scope>NUCLEOTIDE SEQUENCE [LARGE SCALE GENOMIC DNA]</scope>
    <source>
        <strain evidence="2 3">RN62</strain>
    </source>
</reference>
<dbReference type="EMBL" id="CP032050">
    <property type="protein sequence ID" value="AYN68334.1"/>
    <property type="molecule type" value="Genomic_DNA"/>
</dbReference>
<evidence type="ECO:0000313" key="2">
    <source>
        <dbReference type="EMBL" id="AYN68334.1"/>
    </source>
</evidence>
<gene>
    <name evidence="2" type="ORF">D1013_13575</name>
</gene>
<dbReference type="Proteomes" id="UP000276309">
    <property type="component" value="Chromosome"/>
</dbReference>
<feature type="chain" id="PRO_5018188306" description="Tetratricopeptide repeat protein" evidence="1">
    <location>
        <begin position="25"/>
        <end position="349"/>
    </location>
</feature>
<dbReference type="OrthoDB" id="632318at2"/>
<accession>A0A3G2L7U2</accession>
<dbReference type="Pfam" id="PF19867">
    <property type="entry name" value="DUF6340"/>
    <property type="match status" value="1"/>
</dbReference>
<sequence>MTKNYLFIFSLAAFTLLTSCSSTSTLTMGVLEPARVTVPSNVMKVGLINRSLPSESNKTADKIDKILSLEGLNLDKEGAEAAITGLYDELSRQERFDEIQIIDGIEIQRKGLSVFPAPLSWEQVQEICTNAGVDALLSLEMYDTDTKFSYEGTMVTIPNNLGIKASVPGHRVTLNTLIKSGWRVYDLENKLLLDEFNETNEVVSIGEGINPVKAVEAVIGRKEAVLQSSTRSGSVYANDLRPLRKRVVREYFVRGTDNFKVAQRRAQTGDWEGAAQLWEKEVNNPDMKIAGRACYNMAIINEINGDLNAAMDWASKSYTDYDISNALRYVNILKNRLANKRIIDHQLAR</sequence>
<dbReference type="InterPro" id="IPR045921">
    <property type="entry name" value="DUF6340"/>
</dbReference>
<keyword evidence="1" id="KW-0732">Signal</keyword>
<name>A0A3G2L7U2_9FLAO</name>